<evidence type="ECO:0000313" key="4">
    <source>
        <dbReference type="Proteomes" id="UP001187682"/>
    </source>
</evidence>
<dbReference type="Proteomes" id="UP001187682">
    <property type="component" value="Unassembled WGS sequence"/>
</dbReference>
<keyword evidence="3" id="KW-0489">Methyltransferase</keyword>
<feature type="region of interest" description="Disordered" evidence="2">
    <location>
        <begin position="1"/>
        <end position="22"/>
    </location>
</feature>
<evidence type="ECO:0000256" key="1">
    <source>
        <dbReference type="ARBA" id="ARBA00038158"/>
    </source>
</evidence>
<dbReference type="PANTHER" id="PTHR43591:SF31">
    <property type="entry name" value="LAEA-LIKE, PUTATIVE (AFU_ORTHOLOGUE AFUA_8G01930)-RELATED"/>
    <property type="match status" value="1"/>
</dbReference>
<dbReference type="Pfam" id="PF13489">
    <property type="entry name" value="Methyltransf_23"/>
    <property type="match status" value="1"/>
</dbReference>
<dbReference type="PANTHER" id="PTHR43591">
    <property type="entry name" value="METHYLTRANSFERASE"/>
    <property type="match status" value="1"/>
</dbReference>
<dbReference type="Gene3D" id="3.40.50.150">
    <property type="entry name" value="Vaccinia Virus protein VP39"/>
    <property type="match status" value="1"/>
</dbReference>
<keyword evidence="4" id="KW-1185">Reference proteome</keyword>
<evidence type="ECO:0000313" key="3">
    <source>
        <dbReference type="EMBL" id="SPO07434.1"/>
    </source>
</evidence>
<dbReference type="InterPro" id="IPR029063">
    <property type="entry name" value="SAM-dependent_MTases_sf"/>
</dbReference>
<feature type="region of interest" description="Disordered" evidence="2">
    <location>
        <begin position="303"/>
        <end position="322"/>
    </location>
</feature>
<proteinExistence type="inferred from homology"/>
<dbReference type="CDD" id="cd02440">
    <property type="entry name" value="AdoMet_MTases"/>
    <property type="match status" value="1"/>
</dbReference>
<evidence type="ECO:0000256" key="2">
    <source>
        <dbReference type="SAM" id="MobiDB-lite"/>
    </source>
</evidence>
<sequence length="322" mass="35109">MAETRPYHPAAADEHPNGGALVADDFDDADSALSAPEQSLQSLRSSVLEFQQENGVSFPEFGDTHSRMMILKSSVLRFNPNMWLLTLRGELALCPKVHGANRVLDVGTGSGLWAIDYADLHPDAEVTGVDLSPIQPSLVPPNCFFEVDDVEKEWTWTKSFDFIMSRVMAGSLADYESYIQKAYDALEPGGYLELQDLHFPHGCDDGTMTEETAIYRLGHLFLEASIALGRPLNPAPTYKGIMEKVGFEDVVQQKLVWLLGTGLGWTKEEVLVFCTSVRAELKSSAIHGYLPIYVVYGKKPEAPVASPSDAPANASAGAPTTA</sequence>
<accession>A0AAE8N7Z6</accession>
<comment type="similarity">
    <text evidence="1">Belongs to the methyltransferase superfamily. LaeA methyltransferase family.</text>
</comment>
<gene>
    <name evidence="3" type="ORF">DNG_10128</name>
</gene>
<dbReference type="EMBL" id="ONZQ02000020">
    <property type="protein sequence ID" value="SPO07434.1"/>
    <property type="molecule type" value="Genomic_DNA"/>
</dbReference>
<protein>
    <submittedName>
        <fullName evidence="3">Related to methyltransferase</fullName>
    </submittedName>
</protein>
<reference evidence="3" key="1">
    <citation type="submission" date="2018-03" db="EMBL/GenBank/DDBJ databases">
        <authorList>
            <person name="Guldener U."/>
        </authorList>
    </citation>
    <scope>NUCLEOTIDE SEQUENCE</scope>
</reference>
<dbReference type="GO" id="GO:0032259">
    <property type="term" value="P:methylation"/>
    <property type="evidence" value="ECO:0007669"/>
    <property type="project" value="UniProtKB-KW"/>
</dbReference>
<organism evidence="3 4">
    <name type="scientific">Cephalotrichum gorgonifer</name>
    <dbReference type="NCBI Taxonomy" id="2041049"/>
    <lineage>
        <taxon>Eukaryota</taxon>
        <taxon>Fungi</taxon>
        <taxon>Dikarya</taxon>
        <taxon>Ascomycota</taxon>
        <taxon>Pezizomycotina</taxon>
        <taxon>Sordariomycetes</taxon>
        <taxon>Hypocreomycetidae</taxon>
        <taxon>Microascales</taxon>
        <taxon>Microascaceae</taxon>
        <taxon>Cephalotrichum</taxon>
    </lineage>
</organism>
<keyword evidence="3" id="KW-0808">Transferase</keyword>
<comment type="caution">
    <text evidence="3">The sequence shown here is derived from an EMBL/GenBank/DDBJ whole genome shotgun (WGS) entry which is preliminary data.</text>
</comment>
<dbReference type="SUPFAM" id="SSF53335">
    <property type="entry name" value="S-adenosyl-L-methionine-dependent methyltransferases"/>
    <property type="match status" value="1"/>
</dbReference>
<dbReference type="AlphaFoldDB" id="A0AAE8N7Z6"/>
<dbReference type="GO" id="GO:0008168">
    <property type="term" value="F:methyltransferase activity"/>
    <property type="evidence" value="ECO:0007669"/>
    <property type="project" value="UniProtKB-KW"/>
</dbReference>
<name>A0AAE8N7Z6_9PEZI</name>